<dbReference type="InterPro" id="IPR000760">
    <property type="entry name" value="Inositol_monophosphatase-like"/>
</dbReference>
<dbReference type="SUPFAM" id="SSF56655">
    <property type="entry name" value="Carbohydrate phosphatase"/>
    <property type="match status" value="1"/>
</dbReference>
<proteinExistence type="predicted"/>
<feature type="compositionally biased region" description="Low complexity" evidence="6">
    <location>
        <begin position="293"/>
        <end position="303"/>
    </location>
</feature>
<dbReference type="Gene3D" id="3.40.190.80">
    <property type="match status" value="1"/>
</dbReference>
<dbReference type="Gene3D" id="3.30.540.10">
    <property type="entry name" value="Fructose-1,6-Bisphosphatase, subunit A, domain 1"/>
    <property type="match status" value="1"/>
</dbReference>
<comment type="caution">
    <text evidence="7">The sequence shown here is derived from an EMBL/GenBank/DDBJ whole genome shotgun (WGS) entry which is preliminary data.</text>
</comment>
<sequence>MGYEVAGANSGRAYTGGAAPGVGDDLLAAVEDTVRAVVAAEVMPRWRALTDRDIAHKSGPHDLVTTADRRAEDVLTERLTALLPGSVVVGEEAVSADPARLGLLHGPDPVWVVDPIDGTASFVRGEDDFSTLVTLVQHGSPLASWTYGPRLGLFATARLGDGARMDGRPMRTRTTAEPLRIWTSNPVFRHPRGRVLLDRMAAAGVEATPLRASAGLAYLDVARGRSDGVLFFWEAPWDHAAGLLLVTEAGGASLTAAGRPFDVAGGNTLPFTVARDEDTVRRVIGLLADPDSGTGPRTGTGPDDTGRDDGPAAPGTKADGR</sequence>
<dbReference type="Proteomes" id="UP000749040">
    <property type="component" value="Unassembled WGS sequence"/>
</dbReference>
<dbReference type="PROSITE" id="PS00629">
    <property type="entry name" value="IMP_1"/>
    <property type="match status" value="1"/>
</dbReference>
<dbReference type="PANTHER" id="PTHR20854">
    <property type="entry name" value="INOSITOL MONOPHOSPHATASE"/>
    <property type="match status" value="1"/>
</dbReference>
<evidence type="ECO:0000256" key="1">
    <source>
        <dbReference type="ARBA" id="ARBA00001033"/>
    </source>
</evidence>
<keyword evidence="5" id="KW-0460">Magnesium</keyword>
<gene>
    <name evidence="7" type="ORF">ITX44_21360</name>
</gene>
<keyword evidence="8" id="KW-1185">Reference proteome</keyword>
<dbReference type="PANTHER" id="PTHR20854:SF4">
    <property type="entry name" value="INOSITOL-1-MONOPHOSPHATASE-RELATED"/>
    <property type="match status" value="1"/>
</dbReference>
<comment type="catalytic activity">
    <reaction evidence="1">
        <text>a myo-inositol phosphate + H2O = myo-inositol + phosphate</text>
        <dbReference type="Rhea" id="RHEA:24056"/>
        <dbReference type="ChEBI" id="CHEBI:15377"/>
        <dbReference type="ChEBI" id="CHEBI:17268"/>
        <dbReference type="ChEBI" id="CHEBI:43474"/>
        <dbReference type="ChEBI" id="CHEBI:84139"/>
        <dbReference type="EC" id="3.1.3.25"/>
    </reaction>
</comment>
<evidence type="ECO:0000256" key="2">
    <source>
        <dbReference type="ARBA" id="ARBA00013106"/>
    </source>
</evidence>
<reference evidence="7 8" key="1">
    <citation type="submission" date="2021-01" db="EMBL/GenBank/DDBJ databases">
        <title>Streptomyces acididurans sp. nov., isolated from a peat swamp forest soil.</title>
        <authorList>
            <person name="Chantavorakit T."/>
            <person name="Duangmal K."/>
        </authorList>
    </citation>
    <scope>NUCLEOTIDE SEQUENCE [LARGE SCALE GENOMIC DNA]</scope>
    <source>
        <strain evidence="7 8">KK5PA1</strain>
    </source>
</reference>
<evidence type="ECO:0000256" key="5">
    <source>
        <dbReference type="ARBA" id="ARBA00022842"/>
    </source>
</evidence>
<evidence type="ECO:0000256" key="3">
    <source>
        <dbReference type="ARBA" id="ARBA00022723"/>
    </source>
</evidence>
<evidence type="ECO:0000313" key="8">
    <source>
        <dbReference type="Proteomes" id="UP000749040"/>
    </source>
</evidence>
<keyword evidence="4" id="KW-0378">Hydrolase</keyword>
<dbReference type="EMBL" id="JADKYB010000011">
    <property type="protein sequence ID" value="MBM9507033.1"/>
    <property type="molecule type" value="Genomic_DNA"/>
</dbReference>
<feature type="region of interest" description="Disordered" evidence="6">
    <location>
        <begin position="286"/>
        <end position="321"/>
    </location>
</feature>
<name>A0ABS2TUM0_9ACTN</name>
<evidence type="ECO:0000313" key="7">
    <source>
        <dbReference type="EMBL" id="MBM9507033.1"/>
    </source>
</evidence>
<protein>
    <recommendedName>
        <fullName evidence="2">inositol-phosphate phosphatase</fullName>
        <ecNumber evidence="2">3.1.3.25</ecNumber>
    </recommendedName>
</protein>
<dbReference type="EC" id="3.1.3.25" evidence="2"/>
<organism evidence="7 8">
    <name type="scientific">Actinacidiphila acididurans</name>
    <dbReference type="NCBI Taxonomy" id="2784346"/>
    <lineage>
        <taxon>Bacteria</taxon>
        <taxon>Bacillati</taxon>
        <taxon>Actinomycetota</taxon>
        <taxon>Actinomycetes</taxon>
        <taxon>Kitasatosporales</taxon>
        <taxon>Streptomycetaceae</taxon>
        <taxon>Actinacidiphila</taxon>
    </lineage>
</organism>
<dbReference type="PROSITE" id="PS00630">
    <property type="entry name" value="IMP_2"/>
    <property type="match status" value="1"/>
</dbReference>
<dbReference type="RefSeq" id="WP_205358891.1">
    <property type="nucleotide sequence ID" value="NZ_JADKYB010000011.1"/>
</dbReference>
<dbReference type="PRINTS" id="PR00377">
    <property type="entry name" value="IMPHPHTASES"/>
</dbReference>
<dbReference type="Pfam" id="PF00459">
    <property type="entry name" value="Inositol_P"/>
    <property type="match status" value="1"/>
</dbReference>
<dbReference type="InterPro" id="IPR020550">
    <property type="entry name" value="Inositol_monophosphatase_CS"/>
</dbReference>
<evidence type="ECO:0000256" key="4">
    <source>
        <dbReference type="ARBA" id="ARBA00022801"/>
    </source>
</evidence>
<dbReference type="InterPro" id="IPR020583">
    <property type="entry name" value="Inositol_monoP_metal-BS"/>
</dbReference>
<accession>A0ABS2TUM0</accession>
<keyword evidence="3" id="KW-0479">Metal-binding</keyword>
<evidence type="ECO:0000256" key="6">
    <source>
        <dbReference type="SAM" id="MobiDB-lite"/>
    </source>
</evidence>